<gene>
    <name evidence="1" type="ORF">J2X07_003260</name>
</gene>
<name>A0ABU1U477_9BACL</name>
<dbReference type="Proteomes" id="UP001258181">
    <property type="component" value="Unassembled WGS sequence"/>
</dbReference>
<evidence type="ECO:0000313" key="1">
    <source>
        <dbReference type="EMBL" id="MDR7074265.1"/>
    </source>
</evidence>
<proteinExistence type="predicted"/>
<keyword evidence="2" id="KW-1185">Reference proteome</keyword>
<evidence type="ECO:0000313" key="2">
    <source>
        <dbReference type="Proteomes" id="UP001258181"/>
    </source>
</evidence>
<protein>
    <submittedName>
        <fullName evidence="1">Uncharacterized protein</fullName>
    </submittedName>
</protein>
<dbReference type="RefSeq" id="WP_310260908.1">
    <property type="nucleotide sequence ID" value="NZ_JAVDWA010000006.1"/>
</dbReference>
<organism evidence="1 2">
    <name type="scientific">Fictibacillus barbaricus</name>
    <dbReference type="NCBI Taxonomy" id="182136"/>
    <lineage>
        <taxon>Bacteria</taxon>
        <taxon>Bacillati</taxon>
        <taxon>Bacillota</taxon>
        <taxon>Bacilli</taxon>
        <taxon>Bacillales</taxon>
        <taxon>Fictibacillaceae</taxon>
        <taxon>Fictibacillus</taxon>
    </lineage>
</organism>
<accession>A0ABU1U477</accession>
<sequence length="144" mass="16932">MIRRWFTLKRKQTHILHESSASNSALGLCTDERTTPDPVKEISHFKSRLKEFGIEFRQLAASSPHDDKQRLQAIRVAEEIAGNPEMRNYFLTWKRLPLLHDQKSQQQKLTMKRQREYITALTLIFIENYQVLLRYVPGTGGTYE</sequence>
<reference evidence="1 2" key="1">
    <citation type="submission" date="2023-07" db="EMBL/GenBank/DDBJ databases">
        <title>Sorghum-associated microbial communities from plants grown in Nebraska, USA.</title>
        <authorList>
            <person name="Schachtman D."/>
        </authorList>
    </citation>
    <scope>NUCLEOTIDE SEQUENCE [LARGE SCALE GENOMIC DNA]</scope>
    <source>
        <strain evidence="1 2">BE211</strain>
    </source>
</reference>
<dbReference type="EMBL" id="JAVDWA010000006">
    <property type="protein sequence ID" value="MDR7074265.1"/>
    <property type="molecule type" value="Genomic_DNA"/>
</dbReference>
<comment type="caution">
    <text evidence="1">The sequence shown here is derived from an EMBL/GenBank/DDBJ whole genome shotgun (WGS) entry which is preliminary data.</text>
</comment>